<keyword evidence="5" id="KW-0433">Leucine-rich repeat</keyword>
<feature type="signal peptide" evidence="12">
    <location>
        <begin position="1"/>
        <end position="28"/>
    </location>
</feature>
<dbReference type="OMA" id="DISQNDW"/>
<dbReference type="Gramene" id="KRH67439">
    <property type="protein sequence ID" value="KRH67439"/>
    <property type="gene ID" value="GLYMA_03G166200"/>
</dbReference>
<evidence type="ECO:0000256" key="4">
    <source>
        <dbReference type="ARBA" id="ARBA00022525"/>
    </source>
</evidence>
<keyword evidence="16" id="KW-1185">Reference proteome</keyword>
<reference evidence="14" key="3">
    <citation type="submission" date="2018-07" db="EMBL/GenBank/DDBJ databases">
        <title>WGS assembly of Glycine max.</title>
        <authorList>
            <person name="Schmutz J."/>
            <person name="Cannon S."/>
            <person name="Schlueter J."/>
            <person name="Ma J."/>
            <person name="Mitros T."/>
            <person name="Nelson W."/>
            <person name="Hyten D."/>
            <person name="Song Q."/>
            <person name="Thelen J."/>
            <person name="Cheng J."/>
            <person name="Xu D."/>
            <person name="Hellsten U."/>
            <person name="May G."/>
            <person name="Yu Y."/>
            <person name="Sakurai T."/>
            <person name="Umezawa T."/>
            <person name="Bhattacharyya M."/>
            <person name="Sandhu D."/>
            <person name="Valliyodan B."/>
            <person name="Lindquist E."/>
            <person name="Peto M."/>
            <person name="Grant D."/>
            <person name="Shu S."/>
            <person name="Goodstein D."/>
            <person name="Barry K."/>
            <person name="Futrell-Griggs M."/>
            <person name="Abernathy B."/>
            <person name="Du J."/>
            <person name="Tian Z."/>
            <person name="Zhu L."/>
            <person name="Gill N."/>
            <person name="Joshi T."/>
            <person name="Libault M."/>
            <person name="Sethuraman A."/>
            <person name="Zhang X."/>
            <person name="Shinozaki K."/>
            <person name="Nguyen H."/>
            <person name="Wing R."/>
            <person name="Cregan P."/>
            <person name="Specht J."/>
            <person name="Grimwood J."/>
            <person name="Rokhsar D."/>
            <person name="Stacey G."/>
            <person name="Shoemaker R."/>
            <person name="Jackson S."/>
        </authorList>
    </citation>
    <scope>NUCLEOTIDE SEQUENCE</scope>
    <source>
        <tissue evidence="14">Callus</tissue>
    </source>
</reference>
<evidence type="ECO:0000313" key="16">
    <source>
        <dbReference type="Proteomes" id="UP000008827"/>
    </source>
</evidence>
<evidence type="ECO:0000256" key="12">
    <source>
        <dbReference type="SAM" id="SignalP"/>
    </source>
</evidence>
<evidence type="ECO:0000313" key="14">
    <source>
        <dbReference type="EMBL" id="KRH67439.1"/>
    </source>
</evidence>
<reference evidence="14 15" key="1">
    <citation type="journal article" date="2010" name="Nature">
        <title>Genome sequence of the palaeopolyploid soybean.</title>
        <authorList>
            <person name="Schmutz J."/>
            <person name="Cannon S.B."/>
            <person name="Schlueter J."/>
            <person name="Ma J."/>
            <person name="Mitros T."/>
            <person name="Nelson W."/>
            <person name="Hyten D.L."/>
            <person name="Song Q."/>
            <person name="Thelen J.J."/>
            <person name="Cheng J."/>
            <person name="Xu D."/>
            <person name="Hellsten U."/>
            <person name="May G.D."/>
            <person name="Yu Y."/>
            <person name="Sakurai T."/>
            <person name="Umezawa T."/>
            <person name="Bhattacharyya M.K."/>
            <person name="Sandhu D."/>
            <person name="Valliyodan B."/>
            <person name="Lindquist E."/>
            <person name="Peto M."/>
            <person name="Grant D."/>
            <person name="Shu S."/>
            <person name="Goodstein D."/>
            <person name="Barry K."/>
            <person name="Futrell-Griggs M."/>
            <person name="Abernathy B."/>
            <person name="Du J."/>
            <person name="Tian Z."/>
            <person name="Zhu L."/>
            <person name="Gill N."/>
            <person name="Joshi T."/>
            <person name="Libault M."/>
            <person name="Sethuraman A."/>
            <person name="Zhang X.-C."/>
            <person name="Shinozaki K."/>
            <person name="Nguyen H.T."/>
            <person name="Wing R.A."/>
            <person name="Cregan P."/>
            <person name="Specht J."/>
            <person name="Grimwood J."/>
            <person name="Rokhsar D."/>
            <person name="Stacey G."/>
            <person name="Shoemaker R.C."/>
            <person name="Jackson S.A."/>
        </authorList>
    </citation>
    <scope>NUCLEOTIDE SEQUENCE [LARGE SCALE GENOMIC DNA]</scope>
    <source>
        <strain evidence="15">cv. Williams 82</strain>
        <tissue evidence="14">Callus</tissue>
    </source>
</reference>
<dbReference type="PANTHER" id="PTHR48054">
    <property type="entry name" value="RECEPTOR KINASE-LIKE PROTEIN XA21"/>
    <property type="match status" value="1"/>
</dbReference>
<dbReference type="InterPro" id="IPR052592">
    <property type="entry name" value="LRR-RLK"/>
</dbReference>
<dbReference type="HOGENOM" id="CLU_563118_0_0_1"/>
<dbReference type="PaxDb" id="3847-GLYMA03G32305.1"/>
<keyword evidence="9" id="KW-0472">Membrane</keyword>
<dbReference type="Pfam" id="PF08263">
    <property type="entry name" value="LRRNT_2"/>
    <property type="match status" value="1"/>
</dbReference>
<evidence type="ECO:0000313" key="15">
    <source>
        <dbReference type="EnsemblPlants" id="KRH67439"/>
    </source>
</evidence>
<dbReference type="PANTHER" id="PTHR48054:SF94">
    <property type="entry name" value="LEUCINE-RICH REPEAT RECEPTOR-LIKE PROTEIN FASCIATED EAR2"/>
    <property type="match status" value="1"/>
</dbReference>
<evidence type="ECO:0000256" key="6">
    <source>
        <dbReference type="ARBA" id="ARBA00022729"/>
    </source>
</evidence>
<dbReference type="eggNOG" id="ENOG502QQYD">
    <property type="taxonomic scope" value="Eukaryota"/>
</dbReference>
<dbReference type="InterPro" id="IPR032675">
    <property type="entry name" value="LRR_dom_sf"/>
</dbReference>
<evidence type="ECO:0000256" key="3">
    <source>
        <dbReference type="ARBA" id="ARBA00022512"/>
    </source>
</evidence>
<name>K7KFI4_SOYBN</name>
<dbReference type="SUPFAM" id="SSF52047">
    <property type="entry name" value="RNI-like"/>
    <property type="match status" value="1"/>
</dbReference>
<dbReference type="GO" id="GO:0006952">
    <property type="term" value="P:defense response"/>
    <property type="evidence" value="ECO:0007669"/>
    <property type="project" value="UniProtKB-KW"/>
</dbReference>
<comment type="similarity">
    <text evidence="11">Belongs to the polygalacturonase-inhibiting protein family.</text>
</comment>
<keyword evidence="6 12" id="KW-0732">Signal</keyword>
<dbReference type="SUPFAM" id="SSF56112">
    <property type="entry name" value="Protein kinase-like (PK-like)"/>
    <property type="match status" value="1"/>
</dbReference>
<evidence type="ECO:0000256" key="11">
    <source>
        <dbReference type="ARBA" id="ARBA00038043"/>
    </source>
</evidence>
<dbReference type="InterPro" id="IPR011009">
    <property type="entry name" value="Kinase-like_dom_sf"/>
</dbReference>
<dbReference type="AlphaFoldDB" id="K7KFI4"/>
<dbReference type="InterPro" id="IPR013210">
    <property type="entry name" value="LRR_N_plant-typ"/>
</dbReference>
<organism evidence="15">
    <name type="scientific">Glycine max</name>
    <name type="common">Soybean</name>
    <name type="synonym">Glycine hispida</name>
    <dbReference type="NCBI Taxonomy" id="3847"/>
    <lineage>
        <taxon>Eukaryota</taxon>
        <taxon>Viridiplantae</taxon>
        <taxon>Streptophyta</taxon>
        <taxon>Embryophyta</taxon>
        <taxon>Tracheophyta</taxon>
        <taxon>Spermatophyta</taxon>
        <taxon>Magnoliopsida</taxon>
        <taxon>eudicotyledons</taxon>
        <taxon>Gunneridae</taxon>
        <taxon>Pentapetalae</taxon>
        <taxon>rosids</taxon>
        <taxon>fabids</taxon>
        <taxon>Fabales</taxon>
        <taxon>Fabaceae</taxon>
        <taxon>Papilionoideae</taxon>
        <taxon>50 kb inversion clade</taxon>
        <taxon>NPAAA clade</taxon>
        <taxon>indigoferoid/millettioid clade</taxon>
        <taxon>Phaseoleae</taxon>
        <taxon>Glycine</taxon>
        <taxon>Glycine subgen. Soja</taxon>
    </lineage>
</organism>
<dbReference type="EMBL" id="CM000836">
    <property type="protein sequence ID" value="KRH67439.1"/>
    <property type="molecule type" value="Genomic_DNA"/>
</dbReference>
<sequence length="485" mass="53574">MTTSQKLYALVFHLLFFIFLLPLKITSSLRTEAEALVKWKNSLSPPLPPSLNSSWSLTNLANLCIWDAIACDNTNTTVSQINLSGANLTGTLTALDFAFLPHLTQINLNGNHFGGSIPSTIGNLSKLTLLDLGNNLYEGTLPNKLVFSYNNLNGTIPYQLMNLPNVWYMDFGSNHFITPPDWSHYSSMPSVTHLALDFNYFTAEFPSFILECHNLTYLDISQNDWNGTIPESMSSNLAKLEYLNLTNSGLEGKILLSLAGNSLTGPLPMSLANLAKISELGLSDNFFSGQLSASLISNWTQLISLQNLFSGPIPEEIGNLKELIKLDLSQNQFSSPIPSTLWNLTNIQVLNLFSNEFSGTIPMDIENLASLQIFDVSTNYLHGVLPETKRHDEVTDKCDVYSFEVVVLEIFMGKHPGELLTTMSSNEYLTSTEEPQMLLKDVLDQRLPPPAGQLAEAVVFIVTIALACTHAAPESRPLMRFVAQS</sequence>
<dbReference type="SMR" id="K7KFI4"/>
<reference evidence="15" key="2">
    <citation type="submission" date="2018-02" db="UniProtKB">
        <authorList>
            <consortium name="EnsemblPlants"/>
        </authorList>
    </citation>
    <scope>IDENTIFICATION</scope>
    <source>
        <strain evidence="15">Williams 82</strain>
    </source>
</reference>
<dbReference type="Gene3D" id="3.80.10.10">
    <property type="entry name" value="Ribonuclease Inhibitor"/>
    <property type="match status" value="3"/>
</dbReference>
<evidence type="ECO:0000259" key="13">
    <source>
        <dbReference type="Pfam" id="PF08263"/>
    </source>
</evidence>
<dbReference type="Pfam" id="PF13855">
    <property type="entry name" value="LRR_8"/>
    <property type="match status" value="1"/>
</dbReference>
<keyword evidence="8" id="KW-0611">Plant defense</keyword>
<comment type="subcellular location">
    <subcellularLocation>
        <location evidence="1">Membrane</location>
        <topology evidence="1">Peripheral membrane protein</topology>
    </subcellularLocation>
    <subcellularLocation>
        <location evidence="2">Secreted</location>
        <location evidence="2">Cell wall</location>
    </subcellularLocation>
</comment>
<keyword evidence="10" id="KW-1015">Disulfide bond</keyword>
<dbReference type="InterPro" id="IPR001611">
    <property type="entry name" value="Leu-rich_rpt"/>
</dbReference>
<keyword evidence="4" id="KW-0964">Secreted</keyword>
<dbReference type="GO" id="GO:0016020">
    <property type="term" value="C:membrane"/>
    <property type="evidence" value="ECO:0007669"/>
    <property type="project" value="UniProtKB-SubCell"/>
</dbReference>
<feature type="domain" description="Leucine-rich repeat-containing N-terminal plant-type" evidence="13">
    <location>
        <begin position="31"/>
        <end position="72"/>
    </location>
</feature>
<dbReference type="FunFam" id="3.80.10.10:FF:000400">
    <property type="entry name" value="Nuclear pore complex protein NUP107"/>
    <property type="match status" value="1"/>
</dbReference>
<dbReference type="InParanoid" id="K7KFI4"/>
<dbReference type="Proteomes" id="UP000008827">
    <property type="component" value="Chromosome 3"/>
</dbReference>
<dbReference type="SUPFAM" id="SSF52058">
    <property type="entry name" value="L domain-like"/>
    <property type="match status" value="1"/>
</dbReference>
<dbReference type="FunFam" id="3.80.10.10:FF:000383">
    <property type="entry name" value="Leucine-rich repeat receptor protein kinase EMS1"/>
    <property type="match status" value="1"/>
</dbReference>
<dbReference type="EnsemblPlants" id="KRH67439">
    <property type="protein sequence ID" value="KRH67439"/>
    <property type="gene ID" value="GLYMA_03G166200"/>
</dbReference>
<dbReference type="FunFam" id="3.80.10.10:FF:000687">
    <property type="entry name" value="Leucine Rich Repeat family protein, expressed"/>
    <property type="match status" value="1"/>
</dbReference>
<evidence type="ECO:0000256" key="1">
    <source>
        <dbReference type="ARBA" id="ARBA00004170"/>
    </source>
</evidence>
<evidence type="ECO:0000256" key="5">
    <source>
        <dbReference type="ARBA" id="ARBA00022614"/>
    </source>
</evidence>
<proteinExistence type="inferred from homology"/>
<dbReference type="STRING" id="3847.K7KFI4"/>
<feature type="chain" id="PRO_5014580730" description="Leucine-rich repeat-containing N-terminal plant-type domain-containing protein" evidence="12">
    <location>
        <begin position="29"/>
        <end position="485"/>
    </location>
</feature>
<keyword evidence="3" id="KW-0134">Cell wall</keyword>
<keyword evidence="7" id="KW-0677">Repeat</keyword>
<dbReference type="Pfam" id="PF00560">
    <property type="entry name" value="LRR_1"/>
    <property type="match status" value="3"/>
</dbReference>
<evidence type="ECO:0000256" key="10">
    <source>
        <dbReference type="ARBA" id="ARBA00023157"/>
    </source>
</evidence>
<protein>
    <recommendedName>
        <fullName evidence="13">Leucine-rich repeat-containing N-terminal plant-type domain-containing protein</fullName>
    </recommendedName>
</protein>
<evidence type="ECO:0000256" key="7">
    <source>
        <dbReference type="ARBA" id="ARBA00022737"/>
    </source>
</evidence>
<evidence type="ECO:0000256" key="2">
    <source>
        <dbReference type="ARBA" id="ARBA00004191"/>
    </source>
</evidence>
<evidence type="ECO:0000256" key="8">
    <source>
        <dbReference type="ARBA" id="ARBA00022821"/>
    </source>
</evidence>
<accession>K7KFI4</accession>
<evidence type="ECO:0000256" key="9">
    <source>
        <dbReference type="ARBA" id="ARBA00023136"/>
    </source>
</evidence>
<gene>
    <name evidence="14" type="ORF">GLYMA_03G166200</name>
</gene>